<dbReference type="OrthoDB" id="20729at2759"/>
<evidence type="ECO:0000256" key="6">
    <source>
        <dbReference type="PROSITE-ProRule" id="PRU00723"/>
    </source>
</evidence>
<keyword evidence="10" id="KW-1185">Reference proteome</keyword>
<keyword evidence="3 6" id="KW-0863">Zinc-finger</keyword>
<evidence type="ECO:0000259" key="8">
    <source>
        <dbReference type="PROSITE" id="PS50103"/>
    </source>
</evidence>
<evidence type="ECO:0000256" key="1">
    <source>
        <dbReference type="ARBA" id="ARBA00004123"/>
    </source>
</evidence>
<feature type="compositionally biased region" description="Low complexity" evidence="7">
    <location>
        <begin position="387"/>
        <end position="402"/>
    </location>
</feature>
<feature type="region of interest" description="Disordered" evidence="7">
    <location>
        <begin position="182"/>
        <end position="256"/>
    </location>
</feature>
<dbReference type="EMBL" id="KZ302004">
    <property type="protein sequence ID" value="PFH50402.1"/>
    <property type="molecule type" value="Genomic_DNA"/>
</dbReference>
<keyword evidence="5" id="KW-0539">Nucleus</keyword>
<evidence type="ECO:0000256" key="3">
    <source>
        <dbReference type="ARBA" id="ARBA00022771"/>
    </source>
</evidence>
<sequence length="566" mass="57931">MVVCQYFLRGQCKFGDNCRNEHPRQQGGGGGGGGSTGGGGSFGNLTWSNPNRGTTGGSGGDQTSFSFSVDSMTKDLTPQIDKPMWPLSSYGPAKFEPNLLQGLDESPEELRVRAKMALQAKNPNEYVTYESNKIAAAEQVYNNARSNIQQAYEQATKQSPLRSLVQSNKMPLFGNKPAFGSSGFGGATTTTTNTTSTPSAFGQPSFGQTGFGRSAPAPSAFGQPSTTTTTTSAFGQPSSTTTTGAFGQPMQQPQSTSAFGTTGFGQASQSGIIKPASGAFGSVANTTTSAFGGGGSSIGGGGGFSAFAGQPSAFGLGASAGSGNTTGGSAFGQPSAFSAFAPQQQQPPPAQQQQPAQSVFGAFGQPQAPAPSSFGSAPQQQQQPTSGFGAPPQQQPQAFNNPLEPRQPPSPFASVVQPAPQQRQPATGFSAFASVQPQQQPASGLSAFGTVMAQGHPPPNTSTFGASAWGASAAFSGSGGGSSNSNNSKKPHSGPPDFAAILEHVNPTCNPGRSPSGLYKAGATPYDQQLPPNYVEVVPKAALEAFGKKRFEWGDVPEWVPPLEMR</sequence>
<dbReference type="GO" id="GO:0005634">
    <property type="term" value="C:nucleus"/>
    <property type="evidence" value="ECO:0007669"/>
    <property type="project" value="UniProtKB-SubCell"/>
</dbReference>
<feature type="compositionally biased region" description="Polar residues" evidence="7">
    <location>
        <begin position="373"/>
        <end position="386"/>
    </location>
</feature>
<evidence type="ECO:0000256" key="5">
    <source>
        <dbReference type="ARBA" id="ARBA00023242"/>
    </source>
</evidence>
<feature type="zinc finger region" description="C3H1-type" evidence="6">
    <location>
        <begin position="1"/>
        <end position="25"/>
    </location>
</feature>
<dbReference type="Proteomes" id="UP000242287">
    <property type="component" value="Unassembled WGS sequence"/>
</dbReference>
<feature type="compositionally biased region" description="Low complexity" evidence="7">
    <location>
        <begin position="187"/>
        <end position="202"/>
    </location>
</feature>
<feature type="compositionally biased region" description="Polar residues" evidence="7">
    <location>
        <begin position="239"/>
        <end position="256"/>
    </location>
</feature>
<dbReference type="STRING" id="703135.A0A2A9NRU8"/>
<feature type="compositionally biased region" description="Gly residues" evidence="7">
    <location>
        <begin position="26"/>
        <end position="42"/>
    </location>
</feature>
<dbReference type="GO" id="GO:0008270">
    <property type="term" value="F:zinc ion binding"/>
    <property type="evidence" value="ECO:0007669"/>
    <property type="project" value="UniProtKB-KW"/>
</dbReference>
<feature type="region of interest" description="Disordered" evidence="7">
    <location>
        <begin position="475"/>
        <end position="497"/>
    </location>
</feature>
<reference evidence="9 10" key="1">
    <citation type="submission" date="2014-02" db="EMBL/GenBank/DDBJ databases">
        <title>Transposable element dynamics among asymbiotic and ectomycorrhizal Amanita fungi.</title>
        <authorList>
            <consortium name="DOE Joint Genome Institute"/>
            <person name="Hess J."/>
            <person name="Skrede I."/>
            <person name="Wolfe B."/>
            <person name="LaButti K."/>
            <person name="Ohm R.A."/>
            <person name="Grigoriev I.V."/>
            <person name="Pringle A."/>
        </authorList>
    </citation>
    <scope>NUCLEOTIDE SEQUENCE [LARGE SCALE GENOMIC DNA]</scope>
    <source>
        <strain evidence="9 10">SKay4041</strain>
    </source>
</reference>
<feature type="compositionally biased region" description="Low complexity" evidence="7">
    <location>
        <begin position="219"/>
        <end position="238"/>
    </location>
</feature>
<evidence type="ECO:0000256" key="7">
    <source>
        <dbReference type="SAM" id="MobiDB-lite"/>
    </source>
</evidence>
<dbReference type="InterPro" id="IPR051767">
    <property type="entry name" value="Nucleoporin_NUP42"/>
</dbReference>
<dbReference type="InterPro" id="IPR000571">
    <property type="entry name" value="Znf_CCCH"/>
</dbReference>
<dbReference type="PANTHER" id="PTHR46527:SF1">
    <property type="entry name" value="NUCLEOPORIN NUP42"/>
    <property type="match status" value="1"/>
</dbReference>
<accession>A0A2A9NRU8</accession>
<dbReference type="AlphaFoldDB" id="A0A2A9NRU8"/>
<feature type="region of interest" description="Disordered" evidence="7">
    <location>
        <begin position="362"/>
        <end position="425"/>
    </location>
</feature>
<proteinExistence type="predicted"/>
<dbReference type="Pfam" id="PF18044">
    <property type="entry name" value="zf-CCCH_4"/>
    <property type="match status" value="1"/>
</dbReference>
<evidence type="ECO:0000313" key="9">
    <source>
        <dbReference type="EMBL" id="PFH50402.1"/>
    </source>
</evidence>
<keyword evidence="2 6" id="KW-0479">Metal-binding</keyword>
<evidence type="ECO:0000256" key="2">
    <source>
        <dbReference type="ARBA" id="ARBA00022723"/>
    </source>
</evidence>
<organism evidence="9 10">
    <name type="scientific">Amanita thiersii Skay4041</name>
    <dbReference type="NCBI Taxonomy" id="703135"/>
    <lineage>
        <taxon>Eukaryota</taxon>
        <taxon>Fungi</taxon>
        <taxon>Dikarya</taxon>
        <taxon>Basidiomycota</taxon>
        <taxon>Agaricomycotina</taxon>
        <taxon>Agaricomycetes</taxon>
        <taxon>Agaricomycetidae</taxon>
        <taxon>Agaricales</taxon>
        <taxon>Pluteineae</taxon>
        <taxon>Amanitaceae</taxon>
        <taxon>Amanita</taxon>
    </lineage>
</organism>
<evidence type="ECO:0000313" key="10">
    <source>
        <dbReference type="Proteomes" id="UP000242287"/>
    </source>
</evidence>
<feature type="region of interest" description="Disordered" evidence="7">
    <location>
        <begin position="23"/>
        <end position="67"/>
    </location>
</feature>
<dbReference type="PANTHER" id="PTHR46527">
    <property type="entry name" value="NUCLEOPORIN-LIKE PROTEIN 2"/>
    <property type="match status" value="1"/>
</dbReference>
<name>A0A2A9NRU8_9AGAR</name>
<gene>
    <name evidence="9" type="ORF">AMATHDRAFT_40861</name>
</gene>
<dbReference type="Gene3D" id="4.10.1000.10">
    <property type="entry name" value="Zinc finger, CCCH-type"/>
    <property type="match status" value="1"/>
</dbReference>
<protein>
    <recommendedName>
        <fullName evidence="8">C3H1-type domain-containing protein</fullName>
    </recommendedName>
</protein>
<feature type="domain" description="C3H1-type" evidence="8">
    <location>
        <begin position="1"/>
        <end position="25"/>
    </location>
</feature>
<comment type="subcellular location">
    <subcellularLocation>
        <location evidence="1">Nucleus</location>
    </subcellularLocation>
</comment>
<keyword evidence="4 6" id="KW-0862">Zinc</keyword>
<dbReference type="PROSITE" id="PS50103">
    <property type="entry name" value="ZF_C3H1"/>
    <property type="match status" value="1"/>
</dbReference>
<dbReference type="SMART" id="SM00356">
    <property type="entry name" value="ZnF_C3H1"/>
    <property type="match status" value="1"/>
</dbReference>
<dbReference type="InterPro" id="IPR041367">
    <property type="entry name" value="Znf-CCCH_4"/>
</dbReference>
<evidence type="ECO:0000256" key="4">
    <source>
        <dbReference type="ARBA" id="ARBA00022833"/>
    </source>
</evidence>